<accession>A0A370HIY4</accession>
<dbReference type="EMBL" id="QQBB01000005">
    <property type="protein sequence ID" value="RDI58508.1"/>
    <property type="molecule type" value="Genomic_DNA"/>
</dbReference>
<keyword evidence="3" id="KW-1185">Reference proteome</keyword>
<keyword evidence="1" id="KW-0812">Transmembrane</keyword>
<keyword evidence="1" id="KW-1133">Transmembrane helix</keyword>
<proteinExistence type="predicted"/>
<feature type="transmembrane region" description="Helical" evidence="1">
    <location>
        <begin position="256"/>
        <end position="277"/>
    </location>
</feature>
<dbReference type="AlphaFoldDB" id="A0A370HIY4"/>
<sequence>MQRPAQERSHLTASEIPTDESWTLIKAVRLVADQILNGRPMRDALRLGGRLVAARLMSVMTLVVAAWLVDIETFAEFGVYQTLATLASIALFLRYDAAILSSRVEKDAEDALRFCVLIGVLLWSGFAIAAALAGKMGLMREQLTLLLPLSILVRGILCLSLVLTTRSGDFKGIGRATLIQSAVQPTTLLVLVLSPLEDVLCFAIADIVGHASSAIFLMLQRRRTFAKLRGGWSSSSFASVAKNWKALPFYNLPSSFFSLAFVMSPLLIMPMVANAVFAGHIALAYRIFDVPTQIITAASTPIFLNKLRPMEEKPSPIFGRHIMLGLIVFLGLAYALMAACLILADPLLEGSELAGLADAVPLVAAFQLFVALAAPLNDSCSLYLQQKRLVLIQAMSLFVGIYAAFLATRMSPEGVLATLAVVSACRALALGELLRKLSRLSSLSFVQEPLKP</sequence>
<comment type="caution">
    <text evidence="2">The sequence shown here is derived from an EMBL/GenBank/DDBJ whole genome shotgun (WGS) entry which is preliminary data.</text>
</comment>
<feature type="transmembrane region" description="Helical" evidence="1">
    <location>
        <begin position="47"/>
        <end position="68"/>
    </location>
</feature>
<keyword evidence="1" id="KW-0472">Membrane</keyword>
<organism evidence="2 3">
    <name type="scientific">Microvirga subterranea</name>
    <dbReference type="NCBI Taxonomy" id="186651"/>
    <lineage>
        <taxon>Bacteria</taxon>
        <taxon>Pseudomonadati</taxon>
        <taxon>Pseudomonadota</taxon>
        <taxon>Alphaproteobacteria</taxon>
        <taxon>Hyphomicrobiales</taxon>
        <taxon>Methylobacteriaceae</taxon>
        <taxon>Microvirga</taxon>
    </lineage>
</organism>
<evidence type="ECO:0000313" key="3">
    <source>
        <dbReference type="Proteomes" id="UP000254925"/>
    </source>
</evidence>
<gene>
    <name evidence="2" type="ORF">DES45_10529</name>
</gene>
<feature type="transmembrane region" description="Helical" evidence="1">
    <location>
        <begin position="145"/>
        <end position="164"/>
    </location>
</feature>
<feature type="transmembrane region" description="Helical" evidence="1">
    <location>
        <begin position="356"/>
        <end position="377"/>
    </location>
</feature>
<evidence type="ECO:0000313" key="2">
    <source>
        <dbReference type="EMBL" id="RDI58508.1"/>
    </source>
</evidence>
<evidence type="ECO:0000256" key="1">
    <source>
        <dbReference type="SAM" id="Phobius"/>
    </source>
</evidence>
<feature type="transmembrane region" description="Helical" evidence="1">
    <location>
        <begin position="74"/>
        <end position="93"/>
    </location>
</feature>
<evidence type="ECO:0008006" key="4">
    <source>
        <dbReference type="Google" id="ProtNLM"/>
    </source>
</evidence>
<protein>
    <recommendedName>
        <fullName evidence="4">O-antigen/teichoic acid export membrane protein</fullName>
    </recommendedName>
</protein>
<feature type="transmembrane region" description="Helical" evidence="1">
    <location>
        <begin position="389"/>
        <end position="408"/>
    </location>
</feature>
<reference evidence="2 3" key="1">
    <citation type="submission" date="2018-07" db="EMBL/GenBank/DDBJ databases">
        <title>Genomic Encyclopedia of Type Strains, Phase IV (KMG-IV): sequencing the most valuable type-strain genomes for metagenomic binning, comparative biology and taxonomic classification.</title>
        <authorList>
            <person name="Goeker M."/>
        </authorList>
    </citation>
    <scope>NUCLEOTIDE SEQUENCE [LARGE SCALE GENOMIC DNA]</scope>
    <source>
        <strain evidence="2 3">DSM 14364</strain>
    </source>
</reference>
<dbReference type="Proteomes" id="UP000254925">
    <property type="component" value="Unassembled WGS sequence"/>
</dbReference>
<name>A0A370HIY4_9HYPH</name>
<feature type="transmembrane region" description="Helical" evidence="1">
    <location>
        <begin position="324"/>
        <end position="344"/>
    </location>
</feature>
<feature type="transmembrane region" description="Helical" evidence="1">
    <location>
        <begin position="114"/>
        <end position="133"/>
    </location>
</feature>